<protein>
    <recommendedName>
        <fullName evidence="3">4-aminobutyrate aminotransferase</fullName>
    </recommendedName>
</protein>
<gene>
    <name evidence="1" type="ORF">GAK29_04303</name>
</gene>
<dbReference type="Proteomes" id="UP000490535">
    <property type="component" value="Unassembled WGS sequence"/>
</dbReference>
<comment type="caution">
    <text evidence="1">The sequence shown here is derived from an EMBL/GenBank/DDBJ whole genome shotgun (WGS) entry which is preliminary data.</text>
</comment>
<dbReference type="AlphaFoldDB" id="A0A833PBV0"/>
<evidence type="ECO:0000313" key="1">
    <source>
        <dbReference type="EMBL" id="KAF1018299.1"/>
    </source>
</evidence>
<proteinExistence type="predicted"/>
<evidence type="ECO:0008006" key="3">
    <source>
        <dbReference type="Google" id="ProtNLM"/>
    </source>
</evidence>
<reference evidence="2" key="1">
    <citation type="journal article" date="2020" name="MBio">
        <title>Horizontal gene transfer to a defensive symbiont with a reduced genome amongst a multipartite beetle microbiome.</title>
        <authorList>
            <person name="Waterworth S.C."/>
            <person name="Florez L.V."/>
            <person name="Rees E.R."/>
            <person name="Hertweck C."/>
            <person name="Kaltenpoth M."/>
            <person name="Kwan J.C."/>
        </authorList>
    </citation>
    <scope>NUCLEOTIDE SEQUENCE [LARGE SCALE GENOMIC DNA]</scope>
</reference>
<dbReference type="InterPro" id="IPR043737">
    <property type="entry name" value="DUF5682"/>
</dbReference>
<dbReference type="Pfam" id="PF18934">
    <property type="entry name" value="DUF5682"/>
    <property type="match status" value="1"/>
</dbReference>
<name>A0A833PBV0_ACIBZ</name>
<accession>A0A833PBV0</accession>
<dbReference type="EMBL" id="WNDP01000182">
    <property type="protein sequence ID" value="KAF1018299.1"/>
    <property type="molecule type" value="Genomic_DNA"/>
</dbReference>
<sequence>MQALAQTTFLDEMPTRLTQAFQLKSTLAQKNIFFAPIRHHSPACAYALKHYIDKIKPTHILIEAPTSFDFLIESLQHPETQPPIAIFAKAQQVKASSHSISNHEELIDRVQPEIFSAYFPFCEYSPEWVAIQVAKQCQAKVKFIDLDWAKQSTLKSQQKDVDWQQKSLMSERYFAHSQYIQKLAESMHCRNHDELWDHLFELQDARQLQQAEHFFDDVFAWCSLARLDYEQEVLLQEASLHREDVMWNCIQNVIDPEHRVLVVTGGFHSIALIENLSQTSQAERFIVQDAKQNWQEQAWLIRYSFDRLDALNGYASGMPSPAYYQQQWQNLNHESNQAPEQIQLQFFQYLNQLCHFLNQENALDVTPYIALKNTAELAWQLASLRGHYQPSCYDLLDALQSALIKGEMDDGQQHLFTLIFQFLSGQQLGEVAQSQHSPALLQNTYQQIKAYRFNLNDTILRNRKLDVYRKPRHQEISQYLHLLEFVGCHFAQRIAGPDFVQGASLDLLFEEWRYAWTPSVEARLIELAEMGNQLEHIALLKMLKLQQENEQQGLGQSAFETAKLLALACRLGLKQHLEQLSQQLDGYLESDQNLASVIGAAQQLYYLWHGHKLLHIPEQMVLKSLSFAVYQACFLLDQLYDTHEEKIEHHVFQAQTFDLLILMYEQIDLAKLDEFHLHALKGAIHTLQFLDHQIEQQQLQQQLQLAFAIGSSPEDSVQYLHGMFFIAPEIFVQSQVAIDALHQLVSDWTEDEFIQILPDLRYIFSQLSPKQSTQVAKLIAKITGLENDAILDQVMSHIGEQDLLEGVQLNHQLQNIFAYDHLVNWATNHAKQHQAEQQGANS</sequence>
<evidence type="ECO:0000313" key="2">
    <source>
        <dbReference type="Proteomes" id="UP000490535"/>
    </source>
</evidence>
<organism evidence="1 2">
    <name type="scientific">Acinetobacter bereziniae</name>
    <name type="common">Acinetobacter genomosp. 10</name>
    <dbReference type="NCBI Taxonomy" id="106648"/>
    <lineage>
        <taxon>Bacteria</taxon>
        <taxon>Pseudomonadati</taxon>
        <taxon>Pseudomonadota</taxon>
        <taxon>Gammaproteobacteria</taxon>
        <taxon>Moraxellales</taxon>
        <taxon>Moraxellaceae</taxon>
        <taxon>Acinetobacter</taxon>
    </lineage>
</organism>